<name>A0A026W1D7_OOCBI</name>
<gene>
    <name evidence="1" type="ORF">X777_11809</name>
</gene>
<keyword evidence="2" id="KW-1185">Reference proteome</keyword>
<organism evidence="1 2">
    <name type="scientific">Ooceraea biroi</name>
    <name type="common">Clonal raider ant</name>
    <name type="synonym">Cerapachys biroi</name>
    <dbReference type="NCBI Taxonomy" id="2015173"/>
    <lineage>
        <taxon>Eukaryota</taxon>
        <taxon>Metazoa</taxon>
        <taxon>Ecdysozoa</taxon>
        <taxon>Arthropoda</taxon>
        <taxon>Hexapoda</taxon>
        <taxon>Insecta</taxon>
        <taxon>Pterygota</taxon>
        <taxon>Neoptera</taxon>
        <taxon>Endopterygota</taxon>
        <taxon>Hymenoptera</taxon>
        <taxon>Apocrita</taxon>
        <taxon>Aculeata</taxon>
        <taxon>Formicoidea</taxon>
        <taxon>Formicidae</taxon>
        <taxon>Dorylinae</taxon>
        <taxon>Ooceraea</taxon>
    </lineage>
</organism>
<feature type="non-terminal residue" evidence="1">
    <location>
        <position position="1"/>
    </location>
</feature>
<dbReference type="Proteomes" id="UP000053097">
    <property type="component" value="Unassembled WGS sequence"/>
</dbReference>
<evidence type="ECO:0000313" key="2">
    <source>
        <dbReference type="Proteomes" id="UP000053097"/>
    </source>
</evidence>
<feature type="non-terminal residue" evidence="1">
    <location>
        <position position="90"/>
    </location>
</feature>
<dbReference type="EMBL" id="KK107495">
    <property type="protein sequence ID" value="EZA49828.1"/>
    <property type="molecule type" value="Genomic_DNA"/>
</dbReference>
<proteinExistence type="predicted"/>
<reference evidence="1 2" key="1">
    <citation type="journal article" date="2014" name="Curr. Biol.">
        <title>The genome of the clonal raider ant Cerapachys biroi.</title>
        <authorList>
            <person name="Oxley P.R."/>
            <person name="Ji L."/>
            <person name="Fetter-Pruneda I."/>
            <person name="McKenzie S.K."/>
            <person name="Li C."/>
            <person name="Hu H."/>
            <person name="Zhang G."/>
            <person name="Kronauer D.J."/>
        </authorList>
    </citation>
    <scope>NUCLEOTIDE SEQUENCE [LARGE SCALE GENOMIC DNA]</scope>
</reference>
<evidence type="ECO:0000313" key="1">
    <source>
        <dbReference type="EMBL" id="EZA49828.1"/>
    </source>
</evidence>
<protein>
    <submittedName>
        <fullName evidence="1">Uncharacterized protein</fullName>
    </submittedName>
</protein>
<dbReference type="AlphaFoldDB" id="A0A026W1D7"/>
<sequence length="90" mass="10155">SDSDNRENCDVNILRRQESINFNEQLTAGALLQLLKNVNGEDVKNLPLDPKTLLKTPKNIIVRDVPPGEYVHYGLKNAILDLLKTVEPNF</sequence>
<accession>A0A026W1D7</accession>